<organism evidence="2 3">
    <name type="scientific">Streblomastix strix</name>
    <dbReference type="NCBI Taxonomy" id="222440"/>
    <lineage>
        <taxon>Eukaryota</taxon>
        <taxon>Metamonada</taxon>
        <taxon>Preaxostyla</taxon>
        <taxon>Oxymonadida</taxon>
        <taxon>Streblomastigidae</taxon>
        <taxon>Streblomastix</taxon>
    </lineage>
</organism>
<accession>A0A5J4QN23</accession>
<dbReference type="Proteomes" id="UP000324800">
    <property type="component" value="Unassembled WGS sequence"/>
</dbReference>
<protein>
    <submittedName>
        <fullName evidence="2">Uncharacterized protein</fullName>
    </submittedName>
</protein>
<dbReference type="AlphaFoldDB" id="A0A5J4QN23"/>
<evidence type="ECO:0000313" key="3">
    <source>
        <dbReference type="Proteomes" id="UP000324800"/>
    </source>
</evidence>
<gene>
    <name evidence="2" type="ORF">EZS28_054420</name>
</gene>
<evidence type="ECO:0000313" key="2">
    <source>
        <dbReference type="EMBL" id="KAA6322559.1"/>
    </source>
</evidence>
<feature type="non-terminal residue" evidence="2">
    <location>
        <position position="1"/>
    </location>
</feature>
<sequence>NALRDPTLANIFHGSNESNPSGGEKDMGFANNQLFGRYSPITPGLIDLETTNNPFDGNIRTVWTNNFAKKMRTGTETGDIILRLDLEFGNNGTIYAGRSKIDELGFTQEISKDNFRQSYDSSKISGSDNWNIKFSQNTVQGGFPLSDATILSTNTSSQRTAIVWDDKITDASTARDVLVDQQDIRKQETLFDMEHFSRETSYGCSPQGWGATLDLRTGEILVAWDPWKREE</sequence>
<name>A0A5J4QN23_9EUKA</name>
<feature type="region of interest" description="Disordered" evidence="1">
    <location>
        <begin position="1"/>
        <end position="29"/>
    </location>
</feature>
<evidence type="ECO:0000256" key="1">
    <source>
        <dbReference type="SAM" id="MobiDB-lite"/>
    </source>
</evidence>
<reference evidence="2 3" key="1">
    <citation type="submission" date="2019-03" db="EMBL/GenBank/DDBJ databases">
        <title>Single cell metagenomics reveals metabolic interactions within the superorganism composed of flagellate Streblomastix strix and complex community of Bacteroidetes bacteria on its surface.</title>
        <authorList>
            <person name="Treitli S.C."/>
            <person name="Kolisko M."/>
            <person name="Husnik F."/>
            <person name="Keeling P."/>
            <person name="Hampl V."/>
        </authorList>
    </citation>
    <scope>NUCLEOTIDE SEQUENCE [LARGE SCALE GENOMIC DNA]</scope>
    <source>
        <strain evidence="2">ST1C</strain>
    </source>
</reference>
<comment type="caution">
    <text evidence="2">The sequence shown here is derived from an EMBL/GenBank/DDBJ whole genome shotgun (WGS) entry which is preliminary data.</text>
</comment>
<dbReference type="EMBL" id="SNRW01044892">
    <property type="protein sequence ID" value="KAA6322559.1"/>
    <property type="molecule type" value="Genomic_DNA"/>
</dbReference>
<feature type="non-terminal residue" evidence="2">
    <location>
        <position position="231"/>
    </location>
</feature>
<proteinExistence type="predicted"/>